<dbReference type="SUPFAM" id="SSF48208">
    <property type="entry name" value="Six-hairpin glycosidases"/>
    <property type="match status" value="1"/>
</dbReference>
<feature type="transmembrane region" description="Helical" evidence="8">
    <location>
        <begin position="470"/>
        <end position="493"/>
    </location>
</feature>
<keyword evidence="8" id="KW-0812">Transmembrane</keyword>
<protein>
    <recommendedName>
        <fullName evidence="3">mannan endo-1,6-alpha-mannosidase</fullName>
        <ecNumber evidence="3">3.2.1.101</ecNumber>
    </recommendedName>
</protein>
<evidence type="ECO:0000313" key="10">
    <source>
        <dbReference type="EMBL" id="ORY29266.1"/>
    </source>
</evidence>
<dbReference type="OrthoDB" id="9984024at2759"/>
<dbReference type="EMBL" id="MCGO01000089">
    <property type="protein sequence ID" value="ORY29266.1"/>
    <property type="molecule type" value="Genomic_DNA"/>
</dbReference>
<dbReference type="PANTHER" id="PTHR12145">
    <property type="entry name" value="MANNAN ENDO-1,6-ALPHA-MANNOSIDASE DCW1"/>
    <property type="match status" value="1"/>
</dbReference>
<feature type="signal peptide" evidence="9">
    <location>
        <begin position="1"/>
        <end position="18"/>
    </location>
</feature>
<evidence type="ECO:0000313" key="11">
    <source>
        <dbReference type="Proteomes" id="UP000193642"/>
    </source>
</evidence>
<dbReference type="GO" id="GO:0009272">
    <property type="term" value="P:fungal-type cell wall biogenesis"/>
    <property type="evidence" value="ECO:0007669"/>
    <property type="project" value="TreeGrafter"/>
</dbReference>
<evidence type="ECO:0000256" key="3">
    <source>
        <dbReference type="ARBA" id="ARBA00012350"/>
    </source>
</evidence>
<name>A0A1Y2B3G5_9FUNG</name>
<dbReference type="GO" id="GO:0008496">
    <property type="term" value="F:mannan endo-1,6-alpha-mannosidase activity"/>
    <property type="evidence" value="ECO:0007669"/>
    <property type="project" value="UniProtKB-EC"/>
</dbReference>
<dbReference type="InterPro" id="IPR008928">
    <property type="entry name" value="6-hairpin_glycosidase_sf"/>
</dbReference>
<dbReference type="EC" id="3.2.1.101" evidence="3"/>
<sequence length="517" mass="54154">MHLIKTLLPLMAVNMVNAQLDVTDKGAVLAAAKAAMGPLQQYFVDPNIEGKGSWKENPDGRWVVQWHESGIYQDLFFQYALASGDGSNNGFATNNMYASAASGNGGDFLGGFSPNESQDGRWNDDIAWWALSSISGAEATGNADLRAFASTTFDQVWMSWDDQCGGGIYWSRNRQPGSTNPYLKSSITNVQMIDLGARLGHADKAMQIWNWMKSAGLVIENGGGYVILDRVYTNDCGAVSNDVFSYHAGEAMAGLSLMGQVDEAIKVFNGLKANFVGGDGILGPNCDVLGCSKNPSGYNWPVFKGLGYLYRATSDSGVRNSIASILKATAASTLSHCNTNNWDCMRNFGAGAGFTLLSPDGKNVRDQFEAVSLLTAIIIVNGGGGFGPSVPKPAVSTTAVVVNATNAVPSRSSEQTTSFVSTSIATSTFNSTSASTFRTSTVIITATAVAPAITTTTQATDSGNSVNGGAIAGGVVGGLGALAAISALGYYFYSKKTSVAKEGPFAPSETSQFMSST</sequence>
<reference evidence="10 11" key="1">
    <citation type="submission" date="2016-07" db="EMBL/GenBank/DDBJ databases">
        <title>Pervasive Adenine N6-methylation of Active Genes in Fungi.</title>
        <authorList>
            <consortium name="DOE Joint Genome Institute"/>
            <person name="Mondo S.J."/>
            <person name="Dannebaum R.O."/>
            <person name="Kuo R.C."/>
            <person name="Labutti K."/>
            <person name="Haridas S."/>
            <person name="Kuo A."/>
            <person name="Salamov A."/>
            <person name="Ahrendt S.R."/>
            <person name="Lipzen A."/>
            <person name="Sullivan W."/>
            <person name="Andreopoulos W.B."/>
            <person name="Clum A."/>
            <person name="Lindquist E."/>
            <person name="Daum C."/>
            <person name="Ramamoorthy G.K."/>
            <person name="Gryganskyi A."/>
            <person name="Culley D."/>
            <person name="Magnuson J.K."/>
            <person name="James T.Y."/>
            <person name="O'Malley M.A."/>
            <person name="Stajich J.E."/>
            <person name="Spatafora J.W."/>
            <person name="Visel A."/>
            <person name="Grigoriev I.V."/>
        </authorList>
    </citation>
    <scope>NUCLEOTIDE SEQUENCE [LARGE SCALE GENOMIC DNA]</scope>
    <source>
        <strain evidence="10 11">JEL800</strain>
    </source>
</reference>
<evidence type="ECO:0000256" key="2">
    <source>
        <dbReference type="ARBA" id="ARBA00009699"/>
    </source>
</evidence>
<dbReference type="STRING" id="329046.A0A1Y2B3G5"/>
<evidence type="ECO:0000256" key="5">
    <source>
        <dbReference type="ARBA" id="ARBA00022801"/>
    </source>
</evidence>
<evidence type="ECO:0000256" key="7">
    <source>
        <dbReference type="ARBA" id="ARBA00023295"/>
    </source>
</evidence>
<keyword evidence="5" id="KW-0378">Hydrolase</keyword>
<dbReference type="PANTHER" id="PTHR12145:SF36">
    <property type="entry name" value="MANNAN ENDO-1,6-ALPHA-MANNOSIDASE DCW1"/>
    <property type="match status" value="1"/>
</dbReference>
<keyword evidence="11" id="KW-1185">Reference proteome</keyword>
<evidence type="ECO:0000256" key="9">
    <source>
        <dbReference type="SAM" id="SignalP"/>
    </source>
</evidence>
<proteinExistence type="inferred from homology"/>
<keyword evidence="6" id="KW-0325">Glycoprotein</keyword>
<comment type="catalytic activity">
    <reaction evidence="1">
        <text>Random hydrolysis of (1-&gt;6)-alpha-D-mannosidic linkages in unbranched (1-&gt;6)-mannans.</text>
        <dbReference type="EC" id="3.2.1.101"/>
    </reaction>
</comment>
<evidence type="ECO:0000256" key="1">
    <source>
        <dbReference type="ARBA" id="ARBA00001452"/>
    </source>
</evidence>
<dbReference type="InterPro" id="IPR014480">
    <property type="entry name" value="Mannan-1_6-alpha_mannosidase"/>
</dbReference>
<evidence type="ECO:0000256" key="6">
    <source>
        <dbReference type="ARBA" id="ARBA00023180"/>
    </source>
</evidence>
<dbReference type="Proteomes" id="UP000193642">
    <property type="component" value="Unassembled WGS sequence"/>
</dbReference>
<accession>A0A1Y2B3G5</accession>
<comment type="similarity">
    <text evidence="2">Belongs to the glycosyl hydrolase 76 family.</text>
</comment>
<keyword evidence="8" id="KW-0472">Membrane</keyword>
<keyword evidence="8" id="KW-1133">Transmembrane helix</keyword>
<dbReference type="AlphaFoldDB" id="A0A1Y2B3G5"/>
<dbReference type="Gene3D" id="1.50.10.20">
    <property type="match status" value="1"/>
</dbReference>
<keyword evidence="4 9" id="KW-0732">Signal</keyword>
<dbReference type="GO" id="GO:0016052">
    <property type="term" value="P:carbohydrate catabolic process"/>
    <property type="evidence" value="ECO:0007669"/>
    <property type="project" value="InterPro"/>
</dbReference>
<comment type="caution">
    <text evidence="10">The sequence shown here is derived from an EMBL/GenBank/DDBJ whole genome shotgun (WGS) entry which is preliminary data.</text>
</comment>
<dbReference type="InterPro" id="IPR005198">
    <property type="entry name" value="Glyco_hydro_76"/>
</dbReference>
<gene>
    <name evidence="10" type="ORF">BCR33DRAFT_857778</name>
</gene>
<dbReference type="Pfam" id="PF03663">
    <property type="entry name" value="Glyco_hydro_76"/>
    <property type="match status" value="1"/>
</dbReference>
<evidence type="ECO:0000256" key="4">
    <source>
        <dbReference type="ARBA" id="ARBA00022729"/>
    </source>
</evidence>
<organism evidence="10 11">
    <name type="scientific">Rhizoclosmatium globosum</name>
    <dbReference type="NCBI Taxonomy" id="329046"/>
    <lineage>
        <taxon>Eukaryota</taxon>
        <taxon>Fungi</taxon>
        <taxon>Fungi incertae sedis</taxon>
        <taxon>Chytridiomycota</taxon>
        <taxon>Chytridiomycota incertae sedis</taxon>
        <taxon>Chytridiomycetes</taxon>
        <taxon>Chytridiales</taxon>
        <taxon>Chytriomycetaceae</taxon>
        <taxon>Rhizoclosmatium</taxon>
    </lineage>
</organism>
<evidence type="ECO:0000256" key="8">
    <source>
        <dbReference type="SAM" id="Phobius"/>
    </source>
</evidence>
<keyword evidence="7" id="KW-0326">Glycosidase</keyword>
<feature type="chain" id="PRO_5012530857" description="mannan endo-1,6-alpha-mannosidase" evidence="9">
    <location>
        <begin position="19"/>
        <end position="517"/>
    </location>
</feature>